<dbReference type="GeneID" id="70187423"/>
<dbReference type="OrthoDB" id="408760at2759"/>
<proteinExistence type="predicted"/>
<organism evidence="2 3">
    <name type="scientific">Microdochium trichocladiopsis</name>
    <dbReference type="NCBI Taxonomy" id="1682393"/>
    <lineage>
        <taxon>Eukaryota</taxon>
        <taxon>Fungi</taxon>
        <taxon>Dikarya</taxon>
        <taxon>Ascomycota</taxon>
        <taxon>Pezizomycotina</taxon>
        <taxon>Sordariomycetes</taxon>
        <taxon>Xylariomycetidae</taxon>
        <taxon>Xylariales</taxon>
        <taxon>Microdochiaceae</taxon>
        <taxon>Microdochium</taxon>
    </lineage>
</organism>
<protein>
    <submittedName>
        <fullName evidence="2">SGNH hydrolase-type esterase domain-containing protein</fullName>
    </submittedName>
</protein>
<dbReference type="InterPro" id="IPR013830">
    <property type="entry name" value="SGNH_hydro"/>
</dbReference>
<evidence type="ECO:0000313" key="2">
    <source>
        <dbReference type="EMBL" id="KAH7040670.1"/>
    </source>
</evidence>
<sequence>MTTLNILCVGDSLTAGSTAGMEHPYALKLRTRLQQAFPDHEIECQVEGKHGDQVTQGGFDERLEAAWSVADRPFDWAIILGGSNDINWNKPADAIIAALKQVWEFPIAEGSRVLAMTIPEYRAKIQKIDDKRAAVNDAIRSYDHAAFSSLDLYKEFPYHTMSSADRSKYWDTDGVHFSAAGYDLMGDKIADVLIPLIQSRS</sequence>
<reference evidence="2" key="1">
    <citation type="journal article" date="2021" name="Nat. Commun.">
        <title>Genetic determinants of endophytism in the Arabidopsis root mycobiome.</title>
        <authorList>
            <person name="Mesny F."/>
            <person name="Miyauchi S."/>
            <person name="Thiergart T."/>
            <person name="Pickel B."/>
            <person name="Atanasova L."/>
            <person name="Karlsson M."/>
            <person name="Huettel B."/>
            <person name="Barry K.W."/>
            <person name="Haridas S."/>
            <person name="Chen C."/>
            <person name="Bauer D."/>
            <person name="Andreopoulos W."/>
            <person name="Pangilinan J."/>
            <person name="LaButti K."/>
            <person name="Riley R."/>
            <person name="Lipzen A."/>
            <person name="Clum A."/>
            <person name="Drula E."/>
            <person name="Henrissat B."/>
            <person name="Kohler A."/>
            <person name="Grigoriev I.V."/>
            <person name="Martin F.M."/>
            <person name="Hacquard S."/>
        </authorList>
    </citation>
    <scope>NUCLEOTIDE SEQUENCE</scope>
    <source>
        <strain evidence="2">MPI-CAGE-CH-0230</strain>
    </source>
</reference>
<dbReference type="RefSeq" id="XP_046018725.1">
    <property type="nucleotide sequence ID" value="XM_046157877.1"/>
</dbReference>
<comment type="caution">
    <text evidence="2">The sequence shown here is derived from an EMBL/GenBank/DDBJ whole genome shotgun (WGS) entry which is preliminary data.</text>
</comment>
<dbReference type="PANTHER" id="PTHR30383">
    <property type="entry name" value="THIOESTERASE 1/PROTEASE 1/LYSOPHOSPHOLIPASE L1"/>
    <property type="match status" value="1"/>
</dbReference>
<evidence type="ECO:0000313" key="3">
    <source>
        <dbReference type="Proteomes" id="UP000756346"/>
    </source>
</evidence>
<dbReference type="CDD" id="cd00229">
    <property type="entry name" value="SGNH_hydrolase"/>
    <property type="match status" value="1"/>
</dbReference>
<keyword evidence="3" id="KW-1185">Reference proteome</keyword>
<keyword evidence="2" id="KW-0378">Hydrolase</keyword>
<dbReference type="PANTHER" id="PTHR30383:SF19">
    <property type="entry name" value="FIBRONECTIN TYPE-III DOMAIN-CONTAINING PROTEIN"/>
    <property type="match status" value="1"/>
</dbReference>
<evidence type="ECO:0000259" key="1">
    <source>
        <dbReference type="Pfam" id="PF13472"/>
    </source>
</evidence>
<dbReference type="SUPFAM" id="SSF52266">
    <property type="entry name" value="SGNH hydrolase"/>
    <property type="match status" value="1"/>
</dbReference>
<dbReference type="AlphaFoldDB" id="A0A9P8YI24"/>
<dbReference type="EMBL" id="JAGTJQ010000001">
    <property type="protein sequence ID" value="KAH7040670.1"/>
    <property type="molecule type" value="Genomic_DNA"/>
</dbReference>
<dbReference type="Pfam" id="PF13472">
    <property type="entry name" value="Lipase_GDSL_2"/>
    <property type="match status" value="1"/>
</dbReference>
<dbReference type="InterPro" id="IPR036514">
    <property type="entry name" value="SGNH_hydro_sf"/>
</dbReference>
<dbReference type="InterPro" id="IPR051532">
    <property type="entry name" value="Ester_Hydrolysis_Enzymes"/>
</dbReference>
<dbReference type="Gene3D" id="3.40.50.1110">
    <property type="entry name" value="SGNH hydrolase"/>
    <property type="match status" value="1"/>
</dbReference>
<dbReference type="GO" id="GO:0004622">
    <property type="term" value="F:phosphatidylcholine lysophospholipase activity"/>
    <property type="evidence" value="ECO:0007669"/>
    <property type="project" value="TreeGrafter"/>
</dbReference>
<name>A0A9P8YI24_9PEZI</name>
<dbReference type="Proteomes" id="UP000756346">
    <property type="component" value="Unassembled WGS sequence"/>
</dbReference>
<feature type="domain" description="SGNH hydrolase-type esterase" evidence="1">
    <location>
        <begin position="8"/>
        <end position="184"/>
    </location>
</feature>
<accession>A0A9P8YI24</accession>
<gene>
    <name evidence="2" type="ORF">B0I36DRAFT_357938</name>
</gene>